<accession>A0ABZ0TTU3</accession>
<proteinExistence type="predicted"/>
<evidence type="ECO:0000313" key="1">
    <source>
        <dbReference type="EMBL" id="WPU96339.1"/>
    </source>
</evidence>
<protein>
    <recommendedName>
        <fullName evidence="3">3-keto-disaccharide hydrolase domain-containing protein</fullName>
    </recommendedName>
</protein>
<organism evidence="1 2">
    <name type="scientific">Mucilaginibacter sabulilitoris</name>
    <dbReference type="NCBI Taxonomy" id="1173583"/>
    <lineage>
        <taxon>Bacteria</taxon>
        <taxon>Pseudomonadati</taxon>
        <taxon>Bacteroidota</taxon>
        <taxon>Sphingobacteriia</taxon>
        <taxon>Sphingobacteriales</taxon>
        <taxon>Sphingobacteriaceae</taxon>
        <taxon>Mucilaginibacter</taxon>
    </lineage>
</organism>
<keyword evidence="2" id="KW-1185">Reference proteome</keyword>
<dbReference type="RefSeq" id="WP_321565438.1">
    <property type="nucleotide sequence ID" value="NZ_CP139558.1"/>
</dbReference>
<gene>
    <name evidence="1" type="ORF">SNE25_12500</name>
</gene>
<dbReference type="Proteomes" id="UP001324380">
    <property type="component" value="Chromosome"/>
</dbReference>
<evidence type="ECO:0008006" key="3">
    <source>
        <dbReference type="Google" id="ProtNLM"/>
    </source>
</evidence>
<evidence type="ECO:0000313" key="2">
    <source>
        <dbReference type="Proteomes" id="UP001324380"/>
    </source>
</evidence>
<dbReference type="Gene3D" id="2.60.120.560">
    <property type="entry name" value="Exo-inulinase, domain 1"/>
    <property type="match status" value="1"/>
</dbReference>
<sequence length="214" mass="24567">MKKIVFILTFLLTGNIWTVFGQQQAFDLSRMLTENKLIIYPGKQVTQLNNDNKRGVSCNSIVWLKDVNFKQGTIEVDLRGKDVFLKSFLGIAFHGIDTNTCDILYFRPFNFRHADTLRRKWSVAYMSLPDNNYAVLRKEHPLVYENAVNPVPRPDEWFHATLVLKDKRLSVYVNHSPKPSLEVTLLNERTDGLFGLYADGLPGDFANLTITTEP</sequence>
<reference evidence="1 2" key="1">
    <citation type="submission" date="2023-11" db="EMBL/GenBank/DDBJ databases">
        <title>Analysis of the Genomes of Mucilaginibacter gossypii cycad 4 and M. sabulilitoris SNA2: microbes with the potential for plant growth promotion.</title>
        <authorList>
            <person name="Hirsch A.M."/>
            <person name="Humm E."/>
            <person name="Rubbi M."/>
            <person name="Del Vecchio G."/>
            <person name="Ha S.M."/>
            <person name="Pellegrini M."/>
            <person name="Gunsalus R.P."/>
        </authorList>
    </citation>
    <scope>NUCLEOTIDE SEQUENCE [LARGE SCALE GENOMIC DNA]</scope>
    <source>
        <strain evidence="1 2">SNA2</strain>
    </source>
</reference>
<dbReference type="EMBL" id="CP139558">
    <property type="protein sequence ID" value="WPU96339.1"/>
    <property type="molecule type" value="Genomic_DNA"/>
</dbReference>
<name>A0ABZ0TTU3_9SPHI</name>